<dbReference type="Pfam" id="PF01546">
    <property type="entry name" value="Peptidase_M20"/>
    <property type="match status" value="1"/>
</dbReference>
<reference evidence="9 10" key="1">
    <citation type="submission" date="2023-07" db="EMBL/GenBank/DDBJ databases">
        <title>Novel species of Thermanaerothrix with wide hydrolytic capabilities.</title>
        <authorList>
            <person name="Zayulina K.S."/>
            <person name="Podosokorskaya O.A."/>
            <person name="Elcheninov A.G."/>
        </authorList>
    </citation>
    <scope>NUCLEOTIDE SEQUENCE [LARGE SCALE GENOMIC DNA]</scope>
    <source>
        <strain evidence="9 10">4228-RoL</strain>
    </source>
</reference>
<keyword evidence="7 8" id="KW-0170">Cobalt</keyword>
<evidence type="ECO:0000313" key="10">
    <source>
        <dbReference type="Proteomes" id="UP001254165"/>
    </source>
</evidence>
<feature type="binding site" evidence="8">
    <location>
        <position position="127"/>
    </location>
    <ligand>
        <name>Zn(2+)</name>
        <dbReference type="ChEBI" id="CHEBI:29105"/>
        <label>2</label>
    </ligand>
</feature>
<evidence type="ECO:0000256" key="7">
    <source>
        <dbReference type="ARBA" id="ARBA00023285"/>
    </source>
</evidence>
<keyword evidence="4 8" id="KW-0378">Hydrolase</keyword>
<comment type="pathway">
    <text evidence="8">Amino-acid biosynthesis; L-lysine biosynthesis via AAA pathway; L-lysine from L-alpha-aminoadipate (Thermus route): step 5/5.</text>
</comment>
<dbReference type="PROSITE" id="PS00758">
    <property type="entry name" value="ARGE_DAPE_CPG2_1"/>
    <property type="match status" value="1"/>
</dbReference>
<keyword evidence="10" id="KW-1185">Reference proteome</keyword>
<dbReference type="EMBL" id="JAUHMF010000001">
    <property type="protein sequence ID" value="MDT8897850.1"/>
    <property type="molecule type" value="Genomic_DNA"/>
</dbReference>
<gene>
    <name evidence="8" type="primary">lysK</name>
    <name evidence="9" type="ORF">QYE77_06180</name>
</gene>
<dbReference type="Gene3D" id="3.40.630.10">
    <property type="entry name" value="Zn peptidases"/>
    <property type="match status" value="2"/>
</dbReference>
<feature type="binding site" evidence="8">
    <location>
        <position position="327"/>
    </location>
    <ligand>
        <name>Zn(2+)</name>
        <dbReference type="ChEBI" id="CHEBI:29105"/>
        <label>2</label>
    </ligand>
</feature>
<dbReference type="EC" id="3.5.1.130" evidence="8"/>
<evidence type="ECO:0000256" key="2">
    <source>
        <dbReference type="ARBA" id="ARBA00022605"/>
    </source>
</evidence>
<organism evidence="9 10">
    <name type="scientific">Thermanaerothrix solaris</name>
    <dbReference type="NCBI Taxonomy" id="3058434"/>
    <lineage>
        <taxon>Bacteria</taxon>
        <taxon>Bacillati</taxon>
        <taxon>Chloroflexota</taxon>
        <taxon>Anaerolineae</taxon>
        <taxon>Anaerolineales</taxon>
        <taxon>Anaerolineaceae</taxon>
        <taxon>Thermanaerothrix</taxon>
    </lineage>
</organism>
<dbReference type="SUPFAM" id="SSF53187">
    <property type="entry name" value="Zn-dependent exopeptidases"/>
    <property type="match status" value="1"/>
</dbReference>
<feature type="active site" description="Proton acceptor" evidence="8">
    <location>
        <position position="126"/>
    </location>
</feature>
<dbReference type="HAMAP" id="MF_01120">
    <property type="entry name" value="LysK"/>
    <property type="match status" value="1"/>
</dbReference>
<dbReference type="NCBIfam" id="NF003367">
    <property type="entry name" value="PRK04443.1"/>
    <property type="match status" value="1"/>
</dbReference>
<name>A0ABU3NNB9_9CHLR</name>
<dbReference type="InterPro" id="IPR002933">
    <property type="entry name" value="Peptidase_M20"/>
</dbReference>
<evidence type="ECO:0000256" key="1">
    <source>
        <dbReference type="ARBA" id="ARBA00022490"/>
    </source>
</evidence>
<dbReference type="PANTHER" id="PTHR43808">
    <property type="entry name" value="ACETYLORNITHINE DEACETYLASE"/>
    <property type="match status" value="1"/>
</dbReference>
<dbReference type="InterPro" id="IPR010175">
    <property type="entry name" value="LysK"/>
</dbReference>
<feature type="binding site" evidence="8">
    <location>
        <position position="71"/>
    </location>
    <ligand>
        <name>Zn(2+)</name>
        <dbReference type="ChEBI" id="CHEBI:29105"/>
        <label>1</label>
    </ligand>
</feature>
<evidence type="ECO:0000313" key="9">
    <source>
        <dbReference type="EMBL" id="MDT8897850.1"/>
    </source>
</evidence>
<feature type="binding site" evidence="8">
    <location>
        <position position="95"/>
    </location>
    <ligand>
        <name>Zn(2+)</name>
        <dbReference type="ChEBI" id="CHEBI:29105"/>
        <label>1</label>
    </ligand>
</feature>
<feature type="active site" evidence="8">
    <location>
        <position position="73"/>
    </location>
</feature>
<comment type="function">
    <text evidence="8">Catalyzes the release of L-lysine from [LysW]-gamma-L-lysine.</text>
</comment>
<sequence length="361" mass="39257">MAADLSWREPGLDTLVGLLERYSPTGAESEAVSWLVERMRTLGFSTATVDEIGNVVGWIGEGGYQVMLLGHIDTVPGEIPIRLEDGRLYGRGAVDAKGPLAAFVDAVARVGEMPGIQWIVIGAVGEEGDSRGARYLLPRYRPHLLIIGEPSGWERLTLGYKGSAWVQITARRTLAHTAAPVESACEAAVDIWARLKQRVLAFNQGREGAFDQLLATLRRMESGSDGFEEWARVQVGLRLPPELERPTLDKMLKEVADGATYVIEDFIPAYRAEKNTPLVRAFLAAIRARGGKPSFTLKSGTSDMNLAAPAWGCPTLAYGPGDSSLDHTPQEHILVEEYLKAVDVLADALRGLASSHLSLRE</sequence>
<dbReference type="InterPro" id="IPR050072">
    <property type="entry name" value="Peptidase_M20A"/>
</dbReference>
<feature type="binding site" evidence="8">
    <location>
        <position position="149"/>
    </location>
    <ligand>
        <name>Zn(2+)</name>
        <dbReference type="ChEBI" id="CHEBI:29105"/>
        <label>1</label>
    </ligand>
</feature>
<feature type="binding site" evidence="8">
    <location>
        <position position="95"/>
    </location>
    <ligand>
        <name>Zn(2+)</name>
        <dbReference type="ChEBI" id="CHEBI:29105"/>
        <label>2</label>
    </ligand>
</feature>
<evidence type="ECO:0000256" key="6">
    <source>
        <dbReference type="ARBA" id="ARBA00023154"/>
    </source>
</evidence>
<evidence type="ECO:0000256" key="4">
    <source>
        <dbReference type="ARBA" id="ARBA00022801"/>
    </source>
</evidence>
<accession>A0ABU3NNB9</accession>
<dbReference type="InterPro" id="IPR001261">
    <property type="entry name" value="ArgE/DapE_CS"/>
</dbReference>
<evidence type="ECO:0000256" key="5">
    <source>
        <dbReference type="ARBA" id="ARBA00022833"/>
    </source>
</evidence>
<dbReference type="Proteomes" id="UP001254165">
    <property type="component" value="Unassembled WGS sequence"/>
</dbReference>
<protein>
    <recommendedName>
        <fullName evidence="8">Putative [LysW]-lysine hydrolase</fullName>
        <ecNumber evidence="8">3.5.1.130</ecNumber>
    </recommendedName>
</protein>
<dbReference type="NCBIfam" id="TIGR01902">
    <property type="entry name" value="dapE-lys-deAc"/>
    <property type="match status" value="1"/>
</dbReference>
<comment type="cofactor">
    <cofactor evidence="8">
        <name>Zn(2+)</name>
        <dbReference type="ChEBI" id="CHEBI:29105"/>
    </cofactor>
    <cofactor evidence="8">
        <name>Co(2+)</name>
        <dbReference type="ChEBI" id="CHEBI:48828"/>
    </cofactor>
    <text evidence="8">Binds 2 Zn(2+) or Co(2+) ions per subunit.</text>
</comment>
<comment type="subcellular location">
    <subcellularLocation>
        <location evidence="8">Cytoplasm</location>
    </subcellularLocation>
</comment>
<comment type="similarity">
    <text evidence="8">Belongs to the peptidase M20A family. LysK subfamily.</text>
</comment>
<evidence type="ECO:0000256" key="8">
    <source>
        <dbReference type="HAMAP-Rule" id="MF_01120"/>
    </source>
</evidence>
<keyword evidence="1 8" id="KW-0963">Cytoplasm</keyword>
<comment type="caution">
    <text evidence="9">The sequence shown here is derived from an EMBL/GenBank/DDBJ whole genome shotgun (WGS) entry which is preliminary data.</text>
</comment>
<keyword evidence="2 8" id="KW-0028">Amino-acid biosynthesis</keyword>
<keyword evidence="5 8" id="KW-0862">Zinc</keyword>
<proteinExistence type="inferred from homology"/>
<dbReference type="RefSeq" id="WP_315624503.1">
    <property type="nucleotide sequence ID" value="NZ_JAUHMF010000001.1"/>
</dbReference>
<keyword evidence="6 8" id="KW-0457">Lysine biosynthesis</keyword>
<dbReference type="GO" id="GO:0016787">
    <property type="term" value="F:hydrolase activity"/>
    <property type="evidence" value="ECO:0007669"/>
    <property type="project" value="UniProtKB-KW"/>
</dbReference>
<comment type="catalytic activity">
    <reaction evidence="8">
        <text>[amino-group carrier protein]-C-terminal-gamma-(L-lysyl)-L-glutamate + H2O = [amino-group carrier protein]-C-terminal-L-glutamate + L-lysine</text>
        <dbReference type="Rhea" id="RHEA:48684"/>
        <dbReference type="Rhea" id="RHEA-COMP:9693"/>
        <dbReference type="Rhea" id="RHEA-COMP:9715"/>
        <dbReference type="ChEBI" id="CHEBI:15377"/>
        <dbReference type="ChEBI" id="CHEBI:32551"/>
        <dbReference type="ChEBI" id="CHEBI:78525"/>
        <dbReference type="ChEBI" id="CHEBI:78526"/>
        <dbReference type="EC" id="3.5.1.130"/>
    </reaction>
</comment>
<dbReference type="PANTHER" id="PTHR43808:SF28">
    <property type="entry name" value="[LYSW]-LYSINE_[LYSW]-ORNITHINE HYDROLASE"/>
    <property type="match status" value="1"/>
</dbReference>
<evidence type="ECO:0000256" key="3">
    <source>
        <dbReference type="ARBA" id="ARBA00022723"/>
    </source>
</evidence>
<keyword evidence="3 8" id="KW-0479">Metal-binding</keyword>